<evidence type="ECO:0000313" key="2">
    <source>
        <dbReference type="Proteomes" id="UP001589810"/>
    </source>
</evidence>
<reference evidence="1 2" key="1">
    <citation type="submission" date="2024-09" db="EMBL/GenBank/DDBJ databases">
        <authorList>
            <person name="Sun Q."/>
            <person name="Mori K."/>
        </authorList>
    </citation>
    <scope>NUCLEOTIDE SEQUENCE [LARGE SCALE GENOMIC DNA]</scope>
    <source>
        <strain evidence="1 2">TBRC 1432</strain>
    </source>
</reference>
<evidence type="ECO:0000313" key="1">
    <source>
        <dbReference type="EMBL" id="MFC0543341.1"/>
    </source>
</evidence>
<dbReference type="RefSeq" id="WP_273941738.1">
    <property type="nucleotide sequence ID" value="NZ_CP097263.1"/>
</dbReference>
<keyword evidence="2" id="KW-1185">Reference proteome</keyword>
<comment type="caution">
    <text evidence="1">The sequence shown here is derived from an EMBL/GenBank/DDBJ whole genome shotgun (WGS) entry which is preliminary data.</text>
</comment>
<accession>A0ABV6MU34</accession>
<dbReference type="Proteomes" id="UP001589810">
    <property type="component" value="Unassembled WGS sequence"/>
</dbReference>
<dbReference type="EMBL" id="JBHLUD010000004">
    <property type="protein sequence ID" value="MFC0543341.1"/>
    <property type="molecule type" value="Genomic_DNA"/>
</dbReference>
<gene>
    <name evidence="1" type="ORF">ACFFH7_17695</name>
</gene>
<organism evidence="1 2">
    <name type="scientific">Kutzneria chonburiensis</name>
    <dbReference type="NCBI Taxonomy" id="1483604"/>
    <lineage>
        <taxon>Bacteria</taxon>
        <taxon>Bacillati</taxon>
        <taxon>Actinomycetota</taxon>
        <taxon>Actinomycetes</taxon>
        <taxon>Pseudonocardiales</taxon>
        <taxon>Pseudonocardiaceae</taxon>
        <taxon>Kutzneria</taxon>
    </lineage>
</organism>
<protein>
    <submittedName>
        <fullName evidence="1">Uncharacterized protein</fullName>
    </submittedName>
</protein>
<name>A0ABV6MU34_9PSEU</name>
<proteinExistence type="predicted"/>
<sequence>MRNVRLFVTAAALALSLGAVMLPAGIQGSGHPMAGIQGTGSSVSAAR</sequence>